<dbReference type="Proteomes" id="UP000292702">
    <property type="component" value="Unassembled WGS sequence"/>
</dbReference>
<keyword evidence="3" id="KW-0496">Mitochondrion</keyword>
<accession>A0A4R0RU08</accession>
<keyword evidence="7" id="KW-1185">Reference proteome</keyword>
<evidence type="ECO:0000256" key="5">
    <source>
        <dbReference type="SAM" id="Phobius"/>
    </source>
</evidence>
<feature type="transmembrane region" description="Helical" evidence="5">
    <location>
        <begin position="39"/>
        <end position="59"/>
    </location>
</feature>
<evidence type="ECO:0000256" key="2">
    <source>
        <dbReference type="ARBA" id="ARBA00022792"/>
    </source>
</evidence>
<keyword evidence="4 5" id="KW-0472">Membrane</keyword>
<dbReference type="STRING" id="92696.A0A4R0RU08"/>
<keyword evidence="5" id="KW-0812">Transmembrane</keyword>
<dbReference type="OrthoDB" id="5511599at2759"/>
<sequence length="133" mass="15057">MLGFLVNRPNLIPTLQRTVQAHPGPVHRRLPRSNVYLNAYYATFALGMGGWVYGAYSLIFGKPAGPRISYIPNAKIESNRNQFIVGFWDTLRVLCEMYEAAFEALLVENRHLEVARDLAYSLRVRPMSAASLE</sequence>
<protein>
    <submittedName>
        <fullName evidence="6">Uncharacterized protein</fullName>
    </submittedName>
</protein>
<keyword evidence="2" id="KW-0999">Mitochondrion inner membrane</keyword>
<evidence type="ECO:0000256" key="3">
    <source>
        <dbReference type="ARBA" id="ARBA00023128"/>
    </source>
</evidence>
<evidence type="ECO:0000313" key="7">
    <source>
        <dbReference type="Proteomes" id="UP000292702"/>
    </source>
</evidence>
<comment type="subcellular location">
    <subcellularLocation>
        <location evidence="1">Mitochondrion inner membrane</location>
    </subcellularLocation>
</comment>
<evidence type="ECO:0000256" key="1">
    <source>
        <dbReference type="ARBA" id="ARBA00004273"/>
    </source>
</evidence>
<dbReference type="InterPro" id="IPR039297">
    <property type="entry name" value="COX7a"/>
</dbReference>
<proteinExistence type="predicted"/>
<dbReference type="GO" id="GO:0005743">
    <property type="term" value="C:mitochondrial inner membrane"/>
    <property type="evidence" value="ECO:0007669"/>
    <property type="project" value="UniProtKB-SubCell"/>
</dbReference>
<gene>
    <name evidence="6" type="ORF">EIP91_000345</name>
</gene>
<dbReference type="EMBL" id="RWJN01000104">
    <property type="protein sequence ID" value="TCD67268.1"/>
    <property type="molecule type" value="Genomic_DNA"/>
</dbReference>
<evidence type="ECO:0000313" key="6">
    <source>
        <dbReference type="EMBL" id="TCD67268.1"/>
    </source>
</evidence>
<dbReference type="AlphaFoldDB" id="A0A4R0RU08"/>
<organism evidence="6 7">
    <name type="scientific">Steccherinum ochraceum</name>
    <dbReference type="NCBI Taxonomy" id="92696"/>
    <lineage>
        <taxon>Eukaryota</taxon>
        <taxon>Fungi</taxon>
        <taxon>Dikarya</taxon>
        <taxon>Basidiomycota</taxon>
        <taxon>Agaricomycotina</taxon>
        <taxon>Agaricomycetes</taxon>
        <taxon>Polyporales</taxon>
        <taxon>Steccherinaceae</taxon>
        <taxon>Steccherinum</taxon>
    </lineage>
</organism>
<reference evidence="6 7" key="1">
    <citation type="submission" date="2018-11" db="EMBL/GenBank/DDBJ databases">
        <title>Genome assembly of Steccherinum ochraceum LE-BIN_3174, the white-rot fungus of the Steccherinaceae family (The Residual Polyporoid clade, Polyporales, Basidiomycota).</title>
        <authorList>
            <person name="Fedorova T.V."/>
            <person name="Glazunova O.A."/>
            <person name="Landesman E.O."/>
            <person name="Moiseenko K.V."/>
            <person name="Psurtseva N.V."/>
            <person name="Savinova O.S."/>
            <person name="Shakhova N.V."/>
            <person name="Tyazhelova T.V."/>
            <person name="Vasina D.V."/>
        </authorList>
    </citation>
    <scope>NUCLEOTIDE SEQUENCE [LARGE SCALE GENOMIC DNA]</scope>
    <source>
        <strain evidence="6 7">LE-BIN_3174</strain>
    </source>
</reference>
<dbReference type="Pfam" id="PF02238">
    <property type="entry name" value="COX7a"/>
    <property type="match status" value="1"/>
</dbReference>
<comment type="caution">
    <text evidence="6">The sequence shown here is derived from an EMBL/GenBank/DDBJ whole genome shotgun (WGS) entry which is preliminary data.</text>
</comment>
<evidence type="ECO:0000256" key="4">
    <source>
        <dbReference type="ARBA" id="ARBA00023136"/>
    </source>
</evidence>
<keyword evidence="5" id="KW-1133">Transmembrane helix</keyword>
<name>A0A4R0RU08_9APHY</name>